<feature type="transmembrane region" description="Helical" evidence="6">
    <location>
        <begin position="92"/>
        <end position="115"/>
    </location>
</feature>
<dbReference type="SUPFAM" id="SSF103473">
    <property type="entry name" value="MFS general substrate transporter"/>
    <property type="match status" value="1"/>
</dbReference>
<dbReference type="PANTHER" id="PTHR23513:SF11">
    <property type="entry name" value="STAPHYLOFERRIN A TRANSPORTER"/>
    <property type="match status" value="1"/>
</dbReference>
<dbReference type="InterPro" id="IPR036259">
    <property type="entry name" value="MFS_trans_sf"/>
</dbReference>
<keyword evidence="4 6" id="KW-1133">Transmembrane helix</keyword>
<name>A0ABY9ZRY4_9ACTN</name>
<dbReference type="CDD" id="cd06173">
    <property type="entry name" value="MFS_MefA_like"/>
    <property type="match status" value="1"/>
</dbReference>
<feature type="transmembrane region" description="Helical" evidence="6">
    <location>
        <begin position="322"/>
        <end position="344"/>
    </location>
</feature>
<feature type="transmembrane region" description="Helical" evidence="6">
    <location>
        <begin position="388"/>
        <end position="406"/>
    </location>
</feature>
<keyword evidence="5 6" id="KW-0472">Membrane</keyword>
<reference evidence="7 8" key="1">
    <citation type="submission" date="2023-09" db="EMBL/GenBank/DDBJ databases">
        <title>Micromonospora halotolerans DSM 45598 genome sequence.</title>
        <authorList>
            <person name="Mo P."/>
        </authorList>
    </citation>
    <scope>NUCLEOTIDE SEQUENCE [LARGE SCALE GENOMIC DNA]</scope>
    <source>
        <strain evidence="7 8">DSM 45598</strain>
    </source>
</reference>
<dbReference type="InterPro" id="IPR011701">
    <property type="entry name" value="MFS"/>
</dbReference>
<feature type="transmembrane region" description="Helical" evidence="6">
    <location>
        <begin position="158"/>
        <end position="179"/>
    </location>
</feature>
<comment type="subcellular location">
    <subcellularLocation>
        <location evidence="1">Cell membrane</location>
        <topology evidence="1">Multi-pass membrane protein</topology>
    </subcellularLocation>
</comment>
<keyword evidence="8" id="KW-1185">Reference proteome</keyword>
<evidence type="ECO:0000313" key="8">
    <source>
        <dbReference type="Proteomes" id="UP001303001"/>
    </source>
</evidence>
<evidence type="ECO:0000256" key="6">
    <source>
        <dbReference type="SAM" id="Phobius"/>
    </source>
</evidence>
<evidence type="ECO:0000256" key="4">
    <source>
        <dbReference type="ARBA" id="ARBA00022989"/>
    </source>
</evidence>
<feature type="transmembrane region" description="Helical" evidence="6">
    <location>
        <begin position="297"/>
        <end position="316"/>
    </location>
</feature>
<gene>
    <name evidence="7" type="ORF">RMN56_23390</name>
</gene>
<sequence>MNPGSGVRSWAGSVGRLLRQPVLRRILPGVLVSSLGDGMSMVAVAWLAVQIAPAGQAGVWTGLAVAAYALPAPIGAAVLARLVRGMRAAQLVAADASVRAVALGTVAVLAVSGLLEPVTYVALLAVSSLLHAWGNAGAYTLVAEVLPEEEDRLTGNALLSTFAQAAFVVGPALAGGLTALVGPGWVIGVDAASFAVLAVAGWTVRARQAAAVGVTAAEPAAGGWRTIADRPRLLGLIAVTCAFFFLYGPVEVALPVHVAHGLHGSPGLLGLYWTVFGVGATAGALGAPLLRRRAPWPVVVGIIVGWGATLLPLGLTDAVVPGLVGLALGGLVYGPFTAISTALFQRDTPPQALSRVLAARTALTTPATALGTLLGGPLVAAVGGRHTLLISAVLTIALGAGVAAALRPARFDRRPAHTGSGGSTSTMRA</sequence>
<dbReference type="Proteomes" id="UP001303001">
    <property type="component" value="Chromosome"/>
</dbReference>
<evidence type="ECO:0000313" key="7">
    <source>
        <dbReference type="EMBL" id="WNM38064.1"/>
    </source>
</evidence>
<feature type="transmembrane region" description="Helical" evidence="6">
    <location>
        <begin position="59"/>
        <end position="80"/>
    </location>
</feature>
<feature type="transmembrane region" description="Helical" evidence="6">
    <location>
        <begin position="233"/>
        <end position="250"/>
    </location>
</feature>
<dbReference type="EMBL" id="CP134876">
    <property type="protein sequence ID" value="WNM38064.1"/>
    <property type="molecule type" value="Genomic_DNA"/>
</dbReference>
<dbReference type="RefSeq" id="WP_313719681.1">
    <property type="nucleotide sequence ID" value="NZ_CP134876.1"/>
</dbReference>
<evidence type="ECO:0000256" key="3">
    <source>
        <dbReference type="ARBA" id="ARBA00022692"/>
    </source>
</evidence>
<dbReference type="Pfam" id="PF07690">
    <property type="entry name" value="MFS_1"/>
    <property type="match status" value="1"/>
</dbReference>
<dbReference type="Gene3D" id="1.20.1250.20">
    <property type="entry name" value="MFS general substrate transporter like domains"/>
    <property type="match status" value="1"/>
</dbReference>
<keyword evidence="3 6" id="KW-0812">Transmembrane</keyword>
<accession>A0ABY9ZRY4</accession>
<feature type="transmembrane region" description="Helical" evidence="6">
    <location>
        <begin position="270"/>
        <end position="290"/>
    </location>
</feature>
<proteinExistence type="predicted"/>
<feature type="transmembrane region" description="Helical" evidence="6">
    <location>
        <begin position="356"/>
        <end position="382"/>
    </location>
</feature>
<evidence type="ECO:0000256" key="2">
    <source>
        <dbReference type="ARBA" id="ARBA00022475"/>
    </source>
</evidence>
<dbReference type="PANTHER" id="PTHR23513">
    <property type="entry name" value="INTEGRAL MEMBRANE EFFLUX PROTEIN-RELATED"/>
    <property type="match status" value="1"/>
</dbReference>
<evidence type="ECO:0000256" key="5">
    <source>
        <dbReference type="ARBA" id="ARBA00023136"/>
    </source>
</evidence>
<organism evidence="7 8">
    <name type="scientific">Micromonospora halotolerans</name>
    <dbReference type="NCBI Taxonomy" id="709879"/>
    <lineage>
        <taxon>Bacteria</taxon>
        <taxon>Bacillati</taxon>
        <taxon>Actinomycetota</taxon>
        <taxon>Actinomycetes</taxon>
        <taxon>Micromonosporales</taxon>
        <taxon>Micromonosporaceae</taxon>
        <taxon>Micromonospora</taxon>
    </lineage>
</organism>
<keyword evidence="2" id="KW-1003">Cell membrane</keyword>
<evidence type="ECO:0000256" key="1">
    <source>
        <dbReference type="ARBA" id="ARBA00004651"/>
    </source>
</evidence>
<feature type="transmembrane region" description="Helical" evidence="6">
    <location>
        <begin position="26"/>
        <end position="47"/>
    </location>
</feature>
<protein>
    <submittedName>
        <fullName evidence="7">MFS transporter</fullName>
    </submittedName>
</protein>